<dbReference type="EMBL" id="JMQN01000012">
    <property type="protein sequence ID" value="KEA65224.1"/>
    <property type="molecule type" value="Genomic_DNA"/>
</dbReference>
<feature type="transmembrane region" description="Helical" evidence="6">
    <location>
        <begin position="114"/>
        <end position="134"/>
    </location>
</feature>
<protein>
    <submittedName>
        <fullName evidence="8">Permeases of the major facilitator superfamily</fullName>
    </submittedName>
</protein>
<keyword evidence="4 6" id="KW-1133">Transmembrane helix</keyword>
<feature type="transmembrane region" description="Helical" evidence="6">
    <location>
        <begin position="361"/>
        <end position="382"/>
    </location>
</feature>
<name>A0A081G369_9GAMM</name>
<comment type="caution">
    <text evidence="8">The sequence shown here is derived from an EMBL/GenBank/DDBJ whole genome shotgun (WGS) entry which is preliminary data.</text>
</comment>
<dbReference type="InterPro" id="IPR020846">
    <property type="entry name" value="MFS_dom"/>
</dbReference>
<dbReference type="PANTHER" id="PTHR43124:SF10">
    <property type="entry name" value="PURINE EFFLUX PUMP PBUE"/>
    <property type="match status" value="1"/>
</dbReference>
<dbReference type="GO" id="GO:0005886">
    <property type="term" value="C:plasma membrane"/>
    <property type="evidence" value="ECO:0007669"/>
    <property type="project" value="UniProtKB-SubCell"/>
</dbReference>
<feature type="transmembrane region" description="Helical" evidence="6">
    <location>
        <begin position="169"/>
        <end position="191"/>
    </location>
</feature>
<organism evidence="8 9">
    <name type="scientific">Marinobacterium lacunae</name>
    <dbReference type="NCBI Taxonomy" id="1232683"/>
    <lineage>
        <taxon>Bacteria</taxon>
        <taxon>Pseudomonadati</taxon>
        <taxon>Pseudomonadota</taxon>
        <taxon>Gammaproteobacteria</taxon>
        <taxon>Oceanospirillales</taxon>
        <taxon>Oceanospirillaceae</taxon>
        <taxon>Marinobacterium</taxon>
    </lineage>
</organism>
<feature type="transmembrane region" description="Helical" evidence="6">
    <location>
        <begin position="250"/>
        <end position="270"/>
    </location>
</feature>
<dbReference type="SUPFAM" id="SSF103473">
    <property type="entry name" value="MFS general substrate transporter"/>
    <property type="match status" value="1"/>
</dbReference>
<sequence length="396" mass="40853">MSSQSNRAKPSEISNAPMTTVALVAIAAIVPALLLVAPVVAGQLAAELQMGPAAIGQLFTAELGAMSLATLPGFYWLSRTNWRVAGSVSAVLFIIANILSALVDNPVQLTLLRILSGLGGGSLMIICMATASMLPKPDRAYGLWVMGQLALGAIGLSLLPSLFQHFGLSVFFIALAALMLLSTPLIGYLPTGKQVPVHQPSANTGMALTRPALLGLLAVLLFYVSLNGVWTFIGAIAGAASIDSQTSGNVLAIASLSGIAGAVTATLLGGRSRYTRPLLLGYLIMIVGILLLTGAPDSIRFTVAALGFKYAWTFALPFILASLASIDRNGHVMNLTNLVIGGGLALGPLIAGQMIEALGGYMEVLLGSALLATSSLLLMLVIQPKRLPNTGVAQNA</sequence>
<evidence type="ECO:0000256" key="2">
    <source>
        <dbReference type="ARBA" id="ARBA00022475"/>
    </source>
</evidence>
<feature type="transmembrane region" description="Helical" evidence="6">
    <location>
        <begin position="277"/>
        <end position="295"/>
    </location>
</feature>
<dbReference type="GO" id="GO:0022857">
    <property type="term" value="F:transmembrane transporter activity"/>
    <property type="evidence" value="ECO:0007669"/>
    <property type="project" value="InterPro"/>
</dbReference>
<evidence type="ECO:0000256" key="4">
    <source>
        <dbReference type="ARBA" id="ARBA00022989"/>
    </source>
</evidence>
<evidence type="ECO:0000259" key="7">
    <source>
        <dbReference type="PROSITE" id="PS50850"/>
    </source>
</evidence>
<dbReference type="PROSITE" id="PS50850">
    <property type="entry name" value="MFS"/>
    <property type="match status" value="1"/>
</dbReference>
<dbReference type="InterPro" id="IPR050189">
    <property type="entry name" value="MFS_Efflux_Transporters"/>
</dbReference>
<dbReference type="RefSeq" id="WP_081849636.1">
    <property type="nucleotide sequence ID" value="NZ_JMQN01000012.1"/>
</dbReference>
<evidence type="ECO:0000256" key="3">
    <source>
        <dbReference type="ARBA" id="ARBA00022692"/>
    </source>
</evidence>
<dbReference type="PATRIC" id="fig|1232683.4.peg.538"/>
<dbReference type="eggNOG" id="COG2814">
    <property type="taxonomic scope" value="Bacteria"/>
</dbReference>
<feature type="transmembrane region" description="Helical" evidence="6">
    <location>
        <begin position="141"/>
        <end position="163"/>
    </location>
</feature>
<dbReference type="Pfam" id="PF07690">
    <property type="entry name" value="MFS_1"/>
    <property type="match status" value="1"/>
</dbReference>
<evidence type="ECO:0000256" key="5">
    <source>
        <dbReference type="ARBA" id="ARBA00023136"/>
    </source>
</evidence>
<keyword evidence="9" id="KW-1185">Reference proteome</keyword>
<dbReference type="InterPro" id="IPR036259">
    <property type="entry name" value="MFS_trans_sf"/>
</dbReference>
<accession>A0A081G369</accession>
<feature type="transmembrane region" description="Helical" evidence="6">
    <location>
        <begin position="301"/>
        <end position="323"/>
    </location>
</feature>
<feature type="transmembrane region" description="Helical" evidence="6">
    <location>
        <begin position="53"/>
        <end position="77"/>
    </location>
</feature>
<keyword evidence="3 6" id="KW-0812">Transmembrane</keyword>
<evidence type="ECO:0000256" key="1">
    <source>
        <dbReference type="ARBA" id="ARBA00004651"/>
    </source>
</evidence>
<keyword evidence="2" id="KW-1003">Cell membrane</keyword>
<reference evidence="8 9" key="1">
    <citation type="submission" date="2014-04" db="EMBL/GenBank/DDBJ databases">
        <title>Marinobacterium kochiensis sp. nov., isolated from sediment sample collected from Kochi backwaters in Kerala, India.</title>
        <authorList>
            <person name="Singh A."/>
            <person name="Pinnaka A.K."/>
        </authorList>
    </citation>
    <scope>NUCLEOTIDE SEQUENCE [LARGE SCALE GENOMIC DNA]</scope>
    <source>
        <strain evidence="8 9">AK27</strain>
    </source>
</reference>
<feature type="transmembrane region" description="Helical" evidence="6">
    <location>
        <begin position="335"/>
        <end position="355"/>
    </location>
</feature>
<proteinExistence type="predicted"/>
<comment type="subcellular location">
    <subcellularLocation>
        <location evidence="1">Cell membrane</location>
        <topology evidence="1">Multi-pass membrane protein</topology>
    </subcellularLocation>
</comment>
<dbReference type="AlphaFoldDB" id="A0A081G369"/>
<evidence type="ECO:0000256" key="6">
    <source>
        <dbReference type="SAM" id="Phobius"/>
    </source>
</evidence>
<dbReference type="PANTHER" id="PTHR43124">
    <property type="entry name" value="PURINE EFFLUX PUMP PBUE"/>
    <property type="match status" value="1"/>
</dbReference>
<feature type="transmembrane region" description="Helical" evidence="6">
    <location>
        <begin position="212"/>
        <end position="238"/>
    </location>
</feature>
<keyword evidence="5 6" id="KW-0472">Membrane</keyword>
<dbReference type="InterPro" id="IPR011701">
    <property type="entry name" value="MFS"/>
</dbReference>
<dbReference type="Gene3D" id="1.20.1250.20">
    <property type="entry name" value="MFS general substrate transporter like domains"/>
    <property type="match status" value="1"/>
</dbReference>
<dbReference type="Proteomes" id="UP000028252">
    <property type="component" value="Unassembled WGS sequence"/>
</dbReference>
<feature type="transmembrane region" description="Helical" evidence="6">
    <location>
        <begin position="84"/>
        <end position="102"/>
    </location>
</feature>
<feature type="transmembrane region" description="Helical" evidence="6">
    <location>
        <begin position="21"/>
        <end position="41"/>
    </location>
</feature>
<feature type="domain" description="Major facilitator superfamily (MFS) profile" evidence="7">
    <location>
        <begin position="17"/>
        <end position="386"/>
    </location>
</feature>
<gene>
    <name evidence="8" type="ORF">ADIMK_0546</name>
</gene>
<dbReference type="STRING" id="1232683.ADIMK_0546"/>
<evidence type="ECO:0000313" key="9">
    <source>
        <dbReference type="Proteomes" id="UP000028252"/>
    </source>
</evidence>
<evidence type="ECO:0000313" key="8">
    <source>
        <dbReference type="EMBL" id="KEA65224.1"/>
    </source>
</evidence>